<evidence type="ECO:0000256" key="3">
    <source>
        <dbReference type="ARBA" id="ARBA00022631"/>
    </source>
</evidence>
<dbReference type="Proteomes" id="UP000316621">
    <property type="component" value="Chromosome 10"/>
</dbReference>
<evidence type="ECO:0000256" key="2">
    <source>
        <dbReference type="ARBA" id="ARBA00011738"/>
    </source>
</evidence>
<dbReference type="PANTHER" id="PTHR32494">
    <property type="entry name" value="ALLANTOATE DEIMINASE-RELATED"/>
    <property type="match status" value="1"/>
</dbReference>
<dbReference type="STRING" id="3469.A0A4Y7LAT7"/>
<dbReference type="Gene3D" id="3.40.630.10">
    <property type="entry name" value="Zn peptidases"/>
    <property type="match status" value="2"/>
</dbReference>
<dbReference type="Gramene" id="RZC81401">
    <property type="protein sequence ID" value="RZC81401"/>
    <property type="gene ID" value="C5167_043982"/>
</dbReference>
<organism evidence="7 8">
    <name type="scientific">Papaver somniferum</name>
    <name type="common">Opium poppy</name>
    <dbReference type="NCBI Taxonomy" id="3469"/>
    <lineage>
        <taxon>Eukaryota</taxon>
        <taxon>Viridiplantae</taxon>
        <taxon>Streptophyta</taxon>
        <taxon>Embryophyta</taxon>
        <taxon>Tracheophyta</taxon>
        <taxon>Spermatophyta</taxon>
        <taxon>Magnoliopsida</taxon>
        <taxon>Ranunculales</taxon>
        <taxon>Papaveraceae</taxon>
        <taxon>Papaveroideae</taxon>
        <taxon>Papaver</taxon>
    </lineage>
</organism>
<keyword evidence="4" id="KW-0479">Metal-binding</keyword>
<dbReference type="GO" id="GO:0046872">
    <property type="term" value="F:metal ion binding"/>
    <property type="evidence" value="ECO:0007669"/>
    <property type="project" value="UniProtKB-KW"/>
</dbReference>
<dbReference type="GO" id="GO:0006144">
    <property type="term" value="P:purine nucleobase metabolic process"/>
    <property type="evidence" value="ECO:0007669"/>
    <property type="project" value="UniProtKB-KW"/>
</dbReference>
<dbReference type="PIRSF" id="PIRSF001235">
    <property type="entry name" value="Amidase_carbamoylase"/>
    <property type="match status" value="1"/>
</dbReference>
<name>A0A4Y7LAT7_PAPSO</name>
<dbReference type="PANTHER" id="PTHR32494:SF19">
    <property type="entry name" value="ALLANTOATE DEIMINASE-RELATED"/>
    <property type="match status" value="1"/>
</dbReference>
<evidence type="ECO:0000256" key="1">
    <source>
        <dbReference type="ARBA" id="ARBA00001936"/>
    </source>
</evidence>
<dbReference type="InterPro" id="IPR002933">
    <property type="entry name" value="Peptidase_M20"/>
</dbReference>
<evidence type="ECO:0000313" key="7">
    <source>
        <dbReference type="EMBL" id="RZC81401.1"/>
    </source>
</evidence>
<dbReference type="SUPFAM" id="SSF55031">
    <property type="entry name" value="Bacterial exopeptidase dimerisation domain"/>
    <property type="match status" value="1"/>
</dbReference>
<evidence type="ECO:0000313" key="8">
    <source>
        <dbReference type="Proteomes" id="UP000316621"/>
    </source>
</evidence>
<dbReference type="GO" id="GO:0016813">
    <property type="term" value="F:hydrolase activity, acting on carbon-nitrogen (but not peptide) bonds, in linear amidines"/>
    <property type="evidence" value="ECO:0007669"/>
    <property type="project" value="InterPro"/>
</dbReference>
<gene>
    <name evidence="7" type="ORF">C5167_043982</name>
</gene>
<keyword evidence="8" id="KW-1185">Reference proteome</keyword>
<dbReference type="OMA" id="CLQAYPG"/>
<evidence type="ECO:0008006" key="9">
    <source>
        <dbReference type="Google" id="ProtNLM"/>
    </source>
</evidence>
<dbReference type="Pfam" id="PF01546">
    <property type="entry name" value="Peptidase_M20"/>
    <property type="match status" value="1"/>
</dbReference>
<comment type="subunit">
    <text evidence="2">Homodimer.</text>
</comment>
<dbReference type="InterPro" id="IPR010158">
    <property type="entry name" value="Amidase_Cbmase"/>
</dbReference>
<reference evidence="7 8" key="1">
    <citation type="journal article" date="2018" name="Science">
        <title>The opium poppy genome and morphinan production.</title>
        <authorList>
            <person name="Guo L."/>
            <person name="Winzer T."/>
            <person name="Yang X."/>
            <person name="Li Y."/>
            <person name="Ning Z."/>
            <person name="He Z."/>
            <person name="Teodor R."/>
            <person name="Lu Y."/>
            <person name="Bowser T.A."/>
            <person name="Graham I.A."/>
            <person name="Ye K."/>
        </authorList>
    </citation>
    <scope>NUCLEOTIDE SEQUENCE [LARGE SCALE GENOMIC DNA]</scope>
    <source>
        <strain evidence="8">cv. HN1</strain>
        <tissue evidence="7">Leaves</tissue>
    </source>
</reference>
<dbReference type="EMBL" id="CM010724">
    <property type="protein sequence ID" value="RZC81401.1"/>
    <property type="molecule type" value="Genomic_DNA"/>
</dbReference>
<keyword evidence="6" id="KW-0464">Manganese</keyword>
<keyword evidence="3" id="KW-0659">Purine metabolism</keyword>
<dbReference type="InterPro" id="IPR036264">
    <property type="entry name" value="Bact_exopeptidase_dim_dom"/>
</dbReference>
<evidence type="ECO:0000256" key="6">
    <source>
        <dbReference type="ARBA" id="ARBA00023211"/>
    </source>
</evidence>
<accession>A0A4Y7LAT7</accession>
<dbReference type="AlphaFoldDB" id="A0A4Y7LAT7"/>
<sequence>MEDFSGYPIHEPRFSTSTSFSVDTENLQRRIDELSRYSDTPAPSVTRILYSQKDVLARRFIKSIMASSGLSVREDAVGNIFGRWDGHEPELTAVATGSHIDAIPYSGKYDGVVGVLGAIEAINVLRRSDFKPKRSLEVIMFTSEEPTRFGISCLGSRLLAGNDALANALKGTVDGQSISFFDAARSAGYATDQDDLSSVFLKKGSYSAFIELHIEQGPLLEEEAPASIKVDFEGNGGHAGAVLMPYRNDAGLAAAELALTVEKHVLESGSIDTVGTVESSLLILADTRDIDEKRRNNDPPALSDASIVKAMEAASKELNLNHKLMISRAYHDSLSMARKVTFSQSYPLKDKKCEGYSHKPEEFSTTGDIANGVKVLALTLAKLSLA</sequence>
<proteinExistence type="predicted"/>
<evidence type="ECO:0000256" key="5">
    <source>
        <dbReference type="ARBA" id="ARBA00022801"/>
    </source>
</evidence>
<comment type="cofactor">
    <cofactor evidence="1">
        <name>Mn(2+)</name>
        <dbReference type="ChEBI" id="CHEBI:29035"/>
    </cofactor>
</comment>
<protein>
    <recommendedName>
        <fullName evidence="9">Peptidase M20 dimerisation domain-containing protein</fullName>
    </recommendedName>
</protein>
<dbReference type="SUPFAM" id="SSF53187">
    <property type="entry name" value="Zn-dependent exopeptidases"/>
    <property type="match status" value="1"/>
</dbReference>
<evidence type="ECO:0000256" key="4">
    <source>
        <dbReference type="ARBA" id="ARBA00022723"/>
    </source>
</evidence>
<keyword evidence="5" id="KW-0378">Hydrolase</keyword>